<dbReference type="GO" id="GO:0006103">
    <property type="term" value="P:2-oxoglutarate metabolic process"/>
    <property type="evidence" value="ECO:0007669"/>
    <property type="project" value="InterPro"/>
</dbReference>
<dbReference type="EMBL" id="KZ679006">
    <property type="protein sequence ID" value="PSS27176.1"/>
    <property type="molecule type" value="Genomic_DNA"/>
</dbReference>
<accession>A0A2T3BCQ5</accession>
<dbReference type="STRING" id="857342.A0A2T3BCQ5"/>
<dbReference type="GeneID" id="36570219"/>
<name>A0A2T3BCQ5_AMORE</name>
<dbReference type="AlphaFoldDB" id="A0A2T3BCQ5"/>
<evidence type="ECO:0000256" key="4">
    <source>
        <dbReference type="SAM" id="MobiDB-lite"/>
    </source>
</evidence>
<comment type="subcellular location">
    <subcellularLocation>
        <location evidence="1">Mitochondrion</location>
    </subcellularLocation>
</comment>
<dbReference type="GO" id="GO:0005739">
    <property type="term" value="C:mitochondrion"/>
    <property type="evidence" value="ECO:0007669"/>
    <property type="project" value="UniProtKB-SubCell"/>
</dbReference>
<organism evidence="5 6">
    <name type="scientific">Amorphotheca resinae ATCC 22711</name>
    <dbReference type="NCBI Taxonomy" id="857342"/>
    <lineage>
        <taxon>Eukaryota</taxon>
        <taxon>Fungi</taxon>
        <taxon>Dikarya</taxon>
        <taxon>Ascomycota</taxon>
        <taxon>Pezizomycotina</taxon>
        <taxon>Leotiomycetes</taxon>
        <taxon>Helotiales</taxon>
        <taxon>Amorphothecaceae</taxon>
        <taxon>Amorphotheca</taxon>
    </lineage>
</organism>
<evidence type="ECO:0000313" key="6">
    <source>
        <dbReference type="Proteomes" id="UP000241818"/>
    </source>
</evidence>
<reference evidence="5 6" key="1">
    <citation type="journal article" date="2018" name="New Phytol.">
        <title>Comparative genomics and transcriptomics depict ericoid mycorrhizal fungi as versatile saprotrophs and plant mutualists.</title>
        <authorList>
            <person name="Martino E."/>
            <person name="Morin E."/>
            <person name="Grelet G.A."/>
            <person name="Kuo A."/>
            <person name="Kohler A."/>
            <person name="Daghino S."/>
            <person name="Barry K.W."/>
            <person name="Cichocki N."/>
            <person name="Clum A."/>
            <person name="Dockter R.B."/>
            <person name="Hainaut M."/>
            <person name="Kuo R.C."/>
            <person name="LaButti K."/>
            <person name="Lindahl B.D."/>
            <person name="Lindquist E.A."/>
            <person name="Lipzen A."/>
            <person name="Khouja H.R."/>
            <person name="Magnuson J."/>
            <person name="Murat C."/>
            <person name="Ohm R.A."/>
            <person name="Singer S.W."/>
            <person name="Spatafora J.W."/>
            <person name="Wang M."/>
            <person name="Veneault-Fourrey C."/>
            <person name="Henrissat B."/>
            <person name="Grigoriev I.V."/>
            <person name="Martin F.M."/>
            <person name="Perotto S."/>
        </authorList>
    </citation>
    <scope>NUCLEOTIDE SEQUENCE [LARGE SCALE GENOMIC DNA]</scope>
    <source>
        <strain evidence="5 6">ATCC 22711</strain>
    </source>
</reference>
<dbReference type="GO" id="GO:0004591">
    <property type="term" value="F:oxoglutarate dehydrogenase (succinyl-transferring) activity"/>
    <property type="evidence" value="ECO:0007669"/>
    <property type="project" value="TreeGrafter"/>
</dbReference>
<dbReference type="PANTHER" id="PTHR31601">
    <property type="entry name" value="28S RIBOSOMAL PROTEIN S36, MITOCHONDRIAL"/>
    <property type="match status" value="1"/>
</dbReference>
<evidence type="ECO:0000256" key="2">
    <source>
        <dbReference type="ARBA" id="ARBA00023128"/>
    </source>
</evidence>
<protein>
    <submittedName>
        <fullName evidence="5">Uncharacterized protein</fullName>
    </submittedName>
</protein>
<dbReference type="Proteomes" id="UP000241818">
    <property type="component" value="Unassembled WGS sequence"/>
</dbReference>
<dbReference type="RefSeq" id="XP_024724701.1">
    <property type="nucleotide sequence ID" value="XM_024862138.1"/>
</dbReference>
<feature type="region of interest" description="Disordered" evidence="4">
    <location>
        <begin position="30"/>
        <end position="103"/>
    </location>
</feature>
<evidence type="ECO:0000256" key="3">
    <source>
        <dbReference type="ARBA" id="ARBA00043970"/>
    </source>
</evidence>
<evidence type="ECO:0000256" key="1">
    <source>
        <dbReference type="ARBA" id="ARBA00004173"/>
    </source>
</evidence>
<sequence>MFATKVLRASAAAHAERTPMIKFLGKRTIPSSIDHTPHAHPASPTHELPAGFGSSPSFSSYRQQAQQHGPLGKAGKSGGIGDRSGHSLGPVTPAKGEYFDRNELPARFRRRPLDIAEIDAIETGGATLVC</sequence>
<dbReference type="Pfam" id="PF10937">
    <property type="entry name" value="Kgd4-YMR31"/>
    <property type="match status" value="1"/>
</dbReference>
<dbReference type="OrthoDB" id="2116030at2759"/>
<feature type="compositionally biased region" description="Low complexity" evidence="4">
    <location>
        <begin position="39"/>
        <end position="60"/>
    </location>
</feature>
<evidence type="ECO:0000313" key="5">
    <source>
        <dbReference type="EMBL" id="PSS27176.1"/>
    </source>
</evidence>
<dbReference type="InParanoid" id="A0A2T3BCQ5"/>
<gene>
    <name evidence="5" type="ORF">M430DRAFT_130421</name>
</gene>
<proteinExistence type="inferred from homology"/>
<dbReference type="InterPro" id="IPR020373">
    <property type="entry name" value="Kgd4/YMR-31"/>
</dbReference>
<keyword evidence="6" id="KW-1185">Reference proteome</keyword>
<keyword evidence="2" id="KW-0496">Mitochondrion</keyword>
<dbReference type="PANTHER" id="PTHR31601:SF2">
    <property type="entry name" value="ALPHA-KETOGLUTARATE DEHYDROGENASE COMPONENT 4"/>
    <property type="match status" value="1"/>
</dbReference>
<comment type="similarity">
    <text evidence="3">Belongs to the alpha-ketoglutarate dehydrogenase component 4 family.</text>
</comment>